<organism evidence="9 10">
    <name type="scientific">Thermovibrio guaymasensis</name>
    <dbReference type="NCBI Taxonomy" id="240167"/>
    <lineage>
        <taxon>Bacteria</taxon>
        <taxon>Pseudomonadati</taxon>
        <taxon>Aquificota</taxon>
        <taxon>Aquificia</taxon>
        <taxon>Desulfurobacteriales</taxon>
        <taxon>Desulfurobacteriaceae</taxon>
        <taxon>Thermovibrio</taxon>
    </lineage>
</organism>
<dbReference type="GO" id="GO:0009252">
    <property type="term" value="P:peptidoglycan biosynthetic process"/>
    <property type="evidence" value="ECO:0007669"/>
    <property type="project" value="UniProtKB-UniPathway"/>
</dbReference>
<dbReference type="Gene3D" id="2.40.440.10">
    <property type="entry name" value="L,D-transpeptidase catalytic domain-like"/>
    <property type="match status" value="1"/>
</dbReference>
<dbReference type="CDD" id="cd16913">
    <property type="entry name" value="YkuD_like"/>
    <property type="match status" value="1"/>
</dbReference>
<evidence type="ECO:0000313" key="9">
    <source>
        <dbReference type="EMBL" id="RKQ60329.1"/>
    </source>
</evidence>
<feature type="active site" description="Proton donor/acceptor" evidence="7">
    <location>
        <position position="183"/>
    </location>
</feature>
<dbReference type="GO" id="GO:0008360">
    <property type="term" value="P:regulation of cell shape"/>
    <property type="evidence" value="ECO:0007669"/>
    <property type="project" value="UniProtKB-UniRule"/>
</dbReference>
<protein>
    <submittedName>
        <fullName evidence="9">Murein L,D-transpeptidase YafK</fullName>
    </submittedName>
</protein>
<evidence type="ECO:0000259" key="8">
    <source>
        <dbReference type="PROSITE" id="PS52029"/>
    </source>
</evidence>
<dbReference type="EMBL" id="RBIE01000005">
    <property type="protein sequence ID" value="RKQ60329.1"/>
    <property type="molecule type" value="Genomic_DNA"/>
</dbReference>
<keyword evidence="10" id="KW-1185">Reference proteome</keyword>
<evidence type="ECO:0000256" key="3">
    <source>
        <dbReference type="ARBA" id="ARBA00022679"/>
    </source>
</evidence>
<comment type="similarity">
    <text evidence="2">Belongs to the YkuD family.</text>
</comment>
<dbReference type="InterPro" id="IPR038063">
    <property type="entry name" value="Transpep_catalytic_dom"/>
</dbReference>
<comment type="caution">
    <text evidence="9">The sequence shown here is derived from an EMBL/GenBank/DDBJ whole genome shotgun (WGS) entry which is preliminary data.</text>
</comment>
<keyword evidence="4 7" id="KW-0133">Cell shape</keyword>
<keyword evidence="5 7" id="KW-0573">Peptidoglycan synthesis</keyword>
<comment type="pathway">
    <text evidence="1 7">Cell wall biogenesis; peptidoglycan biosynthesis.</text>
</comment>
<evidence type="ECO:0000256" key="6">
    <source>
        <dbReference type="ARBA" id="ARBA00023316"/>
    </source>
</evidence>
<feature type="active site" description="Nucleophile" evidence="7">
    <location>
        <position position="198"/>
    </location>
</feature>
<evidence type="ECO:0000256" key="1">
    <source>
        <dbReference type="ARBA" id="ARBA00004752"/>
    </source>
</evidence>
<dbReference type="AlphaFoldDB" id="A0A420W5J4"/>
<dbReference type="InterPro" id="IPR056203">
    <property type="entry name" value="Cds6_C"/>
</dbReference>
<accession>A0A420W5J4</accession>
<dbReference type="SUPFAM" id="SSF141523">
    <property type="entry name" value="L,D-transpeptidase catalytic domain-like"/>
    <property type="match status" value="1"/>
</dbReference>
<dbReference type="Pfam" id="PF24125">
    <property type="entry name" value="Cds6_C"/>
    <property type="match status" value="1"/>
</dbReference>
<dbReference type="GO" id="GO:0071555">
    <property type="term" value="P:cell wall organization"/>
    <property type="evidence" value="ECO:0007669"/>
    <property type="project" value="UniProtKB-UniRule"/>
</dbReference>
<reference evidence="9 10" key="1">
    <citation type="submission" date="2018-10" db="EMBL/GenBank/DDBJ databases">
        <title>Genomic Encyclopedia of Type Strains, Phase IV (KMG-IV): sequencing the most valuable type-strain genomes for metagenomic binning, comparative biology and taxonomic classification.</title>
        <authorList>
            <person name="Goeker M."/>
        </authorList>
    </citation>
    <scope>NUCLEOTIDE SEQUENCE [LARGE SCALE GENOMIC DNA]</scope>
    <source>
        <strain evidence="9 10">DSM 15521</strain>
    </source>
</reference>
<keyword evidence="3" id="KW-0808">Transferase</keyword>
<gene>
    <name evidence="9" type="ORF">C7457_1586</name>
</gene>
<evidence type="ECO:0000256" key="5">
    <source>
        <dbReference type="ARBA" id="ARBA00022984"/>
    </source>
</evidence>
<evidence type="ECO:0000313" key="10">
    <source>
        <dbReference type="Proteomes" id="UP000280881"/>
    </source>
</evidence>
<dbReference type="GO" id="GO:0016740">
    <property type="term" value="F:transferase activity"/>
    <property type="evidence" value="ECO:0007669"/>
    <property type="project" value="UniProtKB-KW"/>
</dbReference>
<sequence length="354" mass="41168">MRTILNLLLIVVFTFIGAHSETLNQILSEIGTISPDELSRKIEKLPQEEKIKLEILLLSYSGEDRKVKELIDKLYSGKLITNILELPKDLPAIVVDKTNEVLYVVKMVKGAPFIVRKFPCITGKRPGDKLEEGDLRTPEGIYFPLYWKSHLPPIYGLGAFPLNYPNIIDRKILKKDGHGIWIHGTNNPNRPPHSTNGCIVLKNEYLKEVKRLIVPKRTPVVIVSKLSLSSRNEFLKEQRSILNFILHWKKAWEGTTSDIKPYLNCYSKEFVWKGGDYRSWERYKKRISRHKRWIRIKLSDITAVKDGRLLKFGNLYVVRLKVKYDSNNYRSISNKVLYIIKEGNRWKIIGEENL</sequence>
<feature type="domain" description="L,D-TPase catalytic" evidence="8">
    <location>
        <begin position="91"/>
        <end position="223"/>
    </location>
</feature>
<dbReference type="InterPro" id="IPR032710">
    <property type="entry name" value="NTF2-like_dom_sf"/>
</dbReference>
<dbReference type="Proteomes" id="UP000280881">
    <property type="component" value="Unassembled WGS sequence"/>
</dbReference>
<name>A0A420W5J4_9BACT</name>
<dbReference type="OrthoDB" id="9809748at2"/>
<dbReference type="GO" id="GO:0004180">
    <property type="term" value="F:carboxypeptidase activity"/>
    <property type="evidence" value="ECO:0007669"/>
    <property type="project" value="UniProtKB-ARBA"/>
</dbReference>
<dbReference type="SUPFAM" id="SSF54427">
    <property type="entry name" value="NTF2-like"/>
    <property type="match status" value="1"/>
</dbReference>
<dbReference type="PANTHER" id="PTHR36699">
    <property type="entry name" value="LD-TRANSPEPTIDASE"/>
    <property type="match status" value="1"/>
</dbReference>
<proteinExistence type="inferred from homology"/>
<dbReference type="UniPathway" id="UPA00219"/>
<evidence type="ECO:0000256" key="4">
    <source>
        <dbReference type="ARBA" id="ARBA00022960"/>
    </source>
</evidence>
<evidence type="ECO:0000256" key="2">
    <source>
        <dbReference type="ARBA" id="ARBA00005992"/>
    </source>
</evidence>
<evidence type="ECO:0000256" key="7">
    <source>
        <dbReference type="PROSITE-ProRule" id="PRU01373"/>
    </source>
</evidence>
<dbReference type="InterPro" id="IPR005490">
    <property type="entry name" value="LD_TPept_cat_dom"/>
</dbReference>
<keyword evidence="6 7" id="KW-0961">Cell wall biogenesis/degradation</keyword>
<dbReference type="RefSeq" id="WP_121171784.1">
    <property type="nucleotide sequence ID" value="NZ_RBIE01000005.1"/>
</dbReference>
<dbReference type="Pfam" id="PF03734">
    <property type="entry name" value="YkuD"/>
    <property type="match status" value="1"/>
</dbReference>
<dbReference type="PROSITE" id="PS52029">
    <property type="entry name" value="LD_TPASE"/>
    <property type="match status" value="1"/>
</dbReference>
<dbReference type="PANTHER" id="PTHR36699:SF1">
    <property type="entry name" value="L,D-TRANSPEPTIDASE YAFK-RELATED"/>
    <property type="match status" value="1"/>
</dbReference>